<keyword evidence="1" id="KW-1133">Transmembrane helix</keyword>
<dbReference type="OrthoDB" id="6617422at2759"/>
<feature type="non-terminal residue" evidence="3">
    <location>
        <position position="274"/>
    </location>
</feature>
<proteinExistence type="predicted"/>
<organism evidence="3 4">
    <name type="scientific">Asbolus verrucosus</name>
    <name type="common">Desert ironclad beetle</name>
    <dbReference type="NCBI Taxonomy" id="1661398"/>
    <lineage>
        <taxon>Eukaryota</taxon>
        <taxon>Metazoa</taxon>
        <taxon>Ecdysozoa</taxon>
        <taxon>Arthropoda</taxon>
        <taxon>Hexapoda</taxon>
        <taxon>Insecta</taxon>
        <taxon>Pterygota</taxon>
        <taxon>Neoptera</taxon>
        <taxon>Endopterygota</taxon>
        <taxon>Coleoptera</taxon>
        <taxon>Polyphaga</taxon>
        <taxon>Cucujiformia</taxon>
        <taxon>Tenebrionidae</taxon>
        <taxon>Pimeliinae</taxon>
        <taxon>Asbolus</taxon>
    </lineage>
</organism>
<feature type="signal peptide" evidence="2">
    <location>
        <begin position="1"/>
        <end position="20"/>
    </location>
</feature>
<evidence type="ECO:0000256" key="1">
    <source>
        <dbReference type="SAM" id="Phobius"/>
    </source>
</evidence>
<evidence type="ECO:0000313" key="3">
    <source>
        <dbReference type="EMBL" id="RZC39219.1"/>
    </source>
</evidence>
<gene>
    <name evidence="3" type="ORF">BDFB_007510</name>
</gene>
<dbReference type="EMBL" id="QDEB01036289">
    <property type="protein sequence ID" value="RZC39219.1"/>
    <property type="molecule type" value="Genomic_DNA"/>
</dbReference>
<keyword evidence="1" id="KW-0472">Membrane</keyword>
<keyword evidence="4" id="KW-1185">Reference proteome</keyword>
<evidence type="ECO:0000256" key="2">
    <source>
        <dbReference type="SAM" id="SignalP"/>
    </source>
</evidence>
<feature type="transmembrane region" description="Helical" evidence="1">
    <location>
        <begin position="252"/>
        <end position="272"/>
    </location>
</feature>
<keyword evidence="2" id="KW-0732">Signal</keyword>
<sequence>MSKYLYICAIILINPLKILCIWPPPYEIKLNDGETFVISEFSDTDDLYNDEDEMIQDGTLKSHKNGDKEKYFRIHQMAIRHNKREMSKRKESSKNIKRIKEHNFDLDDAVPWEGGFVDKHGSFIQPDNENVYYLNEMAKSLIDSKIERKREEEKDNQENEKVEHYDYNSFKAEYDADVKKAQKQNDTLNFTDVKEDESLKEAVENIVDFNKEPKNCTAEEMKGIGLSALKCIITDLKRPRSKGAALQLAERILKISLIWFCVYVVIAIPCWCQR</sequence>
<dbReference type="AlphaFoldDB" id="A0A482W393"/>
<feature type="chain" id="PRO_5019727172" evidence="2">
    <location>
        <begin position="21"/>
        <end position="274"/>
    </location>
</feature>
<accession>A0A482W393</accession>
<dbReference type="Proteomes" id="UP000292052">
    <property type="component" value="Unassembled WGS sequence"/>
</dbReference>
<comment type="caution">
    <text evidence="3">The sequence shown here is derived from an EMBL/GenBank/DDBJ whole genome shotgun (WGS) entry which is preliminary data.</text>
</comment>
<evidence type="ECO:0000313" key="4">
    <source>
        <dbReference type="Proteomes" id="UP000292052"/>
    </source>
</evidence>
<reference evidence="3 4" key="1">
    <citation type="submission" date="2017-03" db="EMBL/GenBank/DDBJ databases">
        <title>Genome of the blue death feigning beetle - Asbolus verrucosus.</title>
        <authorList>
            <person name="Rider S.D."/>
        </authorList>
    </citation>
    <scope>NUCLEOTIDE SEQUENCE [LARGE SCALE GENOMIC DNA]</scope>
    <source>
        <strain evidence="3">Butters</strain>
        <tissue evidence="3">Head and leg muscle</tissue>
    </source>
</reference>
<keyword evidence="1" id="KW-0812">Transmembrane</keyword>
<name>A0A482W393_ASBVE</name>
<protein>
    <submittedName>
        <fullName evidence="3">Uncharacterized protein</fullName>
    </submittedName>
</protein>